<reference evidence="1 2" key="1">
    <citation type="journal article" date="2014" name="Antonie Van Leeuwenhoek">
        <title>Hyphomonas beringensis sp. nov. and Hyphomonas chukchiensis sp. nov., isolated from surface seawater of the Bering Sea and Chukchi Sea.</title>
        <authorList>
            <person name="Li C."/>
            <person name="Lai Q."/>
            <person name="Li G."/>
            <person name="Dong C."/>
            <person name="Wang J."/>
            <person name="Liao Y."/>
            <person name="Shao Z."/>
        </authorList>
    </citation>
    <scope>NUCLEOTIDE SEQUENCE [LARGE SCALE GENOMIC DNA]</scope>
    <source>
        <strain evidence="1 2">25B14_1</strain>
    </source>
</reference>
<dbReference type="AlphaFoldDB" id="A0A062UD11"/>
<evidence type="ECO:0000313" key="1">
    <source>
        <dbReference type="EMBL" id="KCZ54030.1"/>
    </source>
</evidence>
<accession>A0A062UD11</accession>
<name>A0A062UD11_9PROT</name>
<evidence type="ECO:0000313" key="2">
    <source>
        <dbReference type="Proteomes" id="UP000027037"/>
    </source>
</evidence>
<protein>
    <recommendedName>
        <fullName evidence="3">Tyr recombinase domain-containing protein</fullName>
    </recommendedName>
</protein>
<proteinExistence type="predicted"/>
<dbReference type="eggNOG" id="COG0582">
    <property type="taxonomic scope" value="Bacteria"/>
</dbReference>
<keyword evidence="2" id="KW-1185">Reference proteome</keyword>
<evidence type="ECO:0008006" key="3">
    <source>
        <dbReference type="Google" id="ProtNLM"/>
    </source>
</evidence>
<dbReference type="EMBL" id="AWFF01000043">
    <property type="protein sequence ID" value="KCZ54030.1"/>
    <property type="molecule type" value="Genomic_DNA"/>
</dbReference>
<dbReference type="STRING" id="1280946.HY29_02885"/>
<comment type="caution">
    <text evidence="1">The sequence shown here is derived from an EMBL/GenBank/DDBJ whole genome shotgun (WGS) entry which is preliminary data.</text>
</comment>
<gene>
    <name evidence="1" type="ORF">HY29_02885</name>
</gene>
<dbReference type="Proteomes" id="UP000027037">
    <property type="component" value="Unassembled WGS sequence"/>
</dbReference>
<sequence length="89" mass="9918">MGKMVGGNGLSTSFYRHRDKALKGNDLPTIHDLRNTASTNMVILQQHFPDQIPDQVLCDLFGWTLGMLAKMKRIYVSDAAVIRAITLSI</sequence>
<organism evidence="1 2">
    <name type="scientific">Hyphomonas beringensis</name>
    <dbReference type="NCBI Taxonomy" id="1280946"/>
    <lineage>
        <taxon>Bacteria</taxon>
        <taxon>Pseudomonadati</taxon>
        <taxon>Pseudomonadota</taxon>
        <taxon>Alphaproteobacteria</taxon>
        <taxon>Hyphomonadales</taxon>
        <taxon>Hyphomonadaceae</taxon>
        <taxon>Hyphomonas</taxon>
    </lineage>
</organism>